<sequence>MGYNFTVQQIAAVKAMLPDDEDDERLLHDSLEGLTDLHEYVGKLLSWNEDDEGVVNALAEQIDDRKARQDRAKNRIATRRDMIKALMEIAGIDKLTLPEATISHRVVAPKVIFPNIDLVPDAYCKFDRKLDREKLKAIDPNSPDGLPSWATMDNGGTSITVRRK</sequence>
<proteinExistence type="predicted"/>
<evidence type="ECO:0000313" key="2">
    <source>
        <dbReference type="EMBL" id="KKW92649.1"/>
    </source>
</evidence>
<dbReference type="PATRIC" id="fig|56193.3.peg.1413"/>
<evidence type="ECO:0000313" key="3">
    <source>
        <dbReference type="Proteomes" id="UP000033874"/>
    </source>
</evidence>
<dbReference type="AlphaFoldDB" id="A0A0M3AVP3"/>
<comment type="caution">
    <text evidence="2">The sequence shown here is derived from an EMBL/GenBank/DDBJ whole genome shotgun (WGS) entry which is preliminary data.</text>
</comment>
<dbReference type="Proteomes" id="UP000033874">
    <property type="component" value="Unassembled WGS sequence"/>
</dbReference>
<feature type="compositionally biased region" description="Polar residues" evidence="1">
    <location>
        <begin position="154"/>
        <end position="164"/>
    </location>
</feature>
<dbReference type="STRING" id="56193.YP76_06855"/>
<protein>
    <recommendedName>
        <fullName evidence="4">Siphovirus Gp157 family protein</fullName>
    </recommendedName>
</protein>
<organism evidence="2 3">
    <name type="scientific">Sphingobium chungbukense</name>
    <dbReference type="NCBI Taxonomy" id="56193"/>
    <lineage>
        <taxon>Bacteria</taxon>
        <taxon>Pseudomonadati</taxon>
        <taxon>Pseudomonadota</taxon>
        <taxon>Alphaproteobacteria</taxon>
        <taxon>Sphingomonadales</taxon>
        <taxon>Sphingomonadaceae</taxon>
        <taxon>Sphingobium</taxon>
    </lineage>
</organism>
<name>A0A0M3AVP3_9SPHN</name>
<feature type="region of interest" description="Disordered" evidence="1">
    <location>
        <begin position="142"/>
        <end position="164"/>
    </location>
</feature>
<evidence type="ECO:0000256" key="1">
    <source>
        <dbReference type="SAM" id="MobiDB-lite"/>
    </source>
</evidence>
<accession>A0A0M3AVP3</accession>
<dbReference type="RefSeq" id="WP_046762865.1">
    <property type="nucleotide sequence ID" value="NZ_LBIC01000003.1"/>
</dbReference>
<gene>
    <name evidence="2" type="ORF">YP76_06855</name>
</gene>
<dbReference type="EMBL" id="LBIC01000003">
    <property type="protein sequence ID" value="KKW92649.1"/>
    <property type="molecule type" value="Genomic_DNA"/>
</dbReference>
<keyword evidence="3" id="KW-1185">Reference proteome</keyword>
<dbReference type="InterPro" id="IPR008840">
    <property type="entry name" value="Sipho_Gp157"/>
</dbReference>
<evidence type="ECO:0008006" key="4">
    <source>
        <dbReference type="Google" id="ProtNLM"/>
    </source>
</evidence>
<dbReference type="Pfam" id="PF05565">
    <property type="entry name" value="Sipho_Gp157"/>
    <property type="match status" value="1"/>
</dbReference>
<reference evidence="2 3" key="1">
    <citation type="submission" date="2015-04" db="EMBL/GenBank/DDBJ databases">
        <title>Genome sequence of aromatic hydrocarbons-degrading Sphingobium chungbukense DJ77.</title>
        <authorList>
            <person name="Kim Y.-C."/>
            <person name="Chae J.-C."/>
        </authorList>
    </citation>
    <scope>NUCLEOTIDE SEQUENCE [LARGE SCALE GENOMIC DNA]</scope>
    <source>
        <strain evidence="2 3">DJ77</strain>
    </source>
</reference>